<gene>
    <name evidence="1" type="ORF">EEL30_04445</name>
</gene>
<keyword evidence="2" id="KW-1185">Reference proteome</keyword>
<dbReference type="EMBL" id="CP033464">
    <property type="protein sequence ID" value="QDX91685.1"/>
    <property type="molecule type" value="Genomic_DNA"/>
</dbReference>
<dbReference type="OrthoDB" id="2374547at2"/>
<dbReference type="InterPro" id="IPR014852">
    <property type="entry name" value="YwhD"/>
</dbReference>
<dbReference type="Proteomes" id="UP000319432">
    <property type="component" value="Chromosome"/>
</dbReference>
<proteinExistence type="predicted"/>
<accession>A0A502IIL3</accession>
<evidence type="ECO:0000313" key="1">
    <source>
        <dbReference type="EMBL" id="QDX91685.1"/>
    </source>
</evidence>
<sequence>MNLFDNKKNNGFTIVSGKTDVHGGFGQGVLDLNHVSAVIIDVEGNDAYIDMGAMHAKSTVERGIKFSTNKEDVPNGKPYWIVWITIDRKEEGSYYAGVTACYMEVDREARRGYKLLVDHVNRMDAAMKRKIMVDELGETEKVALRKLLMEHNADMWANSTEELKQSLEIQA</sequence>
<protein>
    <submittedName>
        <fullName evidence="1">Uncharacterized protein</fullName>
    </submittedName>
</protein>
<evidence type="ECO:0000313" key="2">
    <source>
        <dbReference type="Proteomes" id="UP000319432"/>
    </source>
</evidence>
<name>A0A502IIL3_BRELA</name>
<dbReference type="AlphaFoldDB" id="A0A502IIL3"/>
<organism evidence="1 2">
    <name type="scientific">Brevibacillus laterosporus</name>
    <name type="common">Bacillus laterosporus</name>
    <dbReference type="NCBI Taxonomy" id="1465"/>
    <lineage>
        <taxon>Bacteria</taxon>
        <taxon>Bacillati</taxon>
        <taxon>Bacillota</taxon>
        <taxon>Bacilli</taxon>
        <taxon>Bacillales</taxon>
        <taxon>Paenibacillaceae</taxon>
        <taxon>Brevibacillus</taxon>
    </lineage>
</organism>
<dbReference type="Pfam" id="PF08741">
    <property type="entry name" value="YwhD"/>
    <property type="match status" value="1"/>
</dbReference>
<reference evidence="1 2" key="1">
    <citation type="submission" date="2018-11" db="EMBL/GenBank/DDBJ databases">
        <title>Phylogenetic determinants of toxin gene distribution in genomes of Brevibacillus laterosporus.</title>
        <authorList>
            <person name="Glare T.R."/>
            <person name="Durrant A."/>
            <person name="Berry C."/>
            <person name="Palma L."/>
            <person name="Ormskirk M."/>
            <person name="Cox M.O."/>
        </authorList>
    </citation>
    <scope>NUCLEOTIDE SEQUENCE [LARGE SCALE GENOMIC DNA]</scope>
    <source>
        <strain evidence="1 2">1821L</strain>
    </source>
</reference>